<feature type="compositionally biased region" description="Basic and acidic residues" evidence="1">
    <location>
        <begin position="1"/>
        <end position="10"/>
    </location>
</feature>
<dbReference type="EMBL" id="CACVAL020000003">
    <property type="protein sequence ID" value="CAD2272718.1"/>
    <property type="molecule type" value="Genomic_DNA"/>
</dbReference>
<organism evidence="2 3">
    <name type="scientific">Shewanella hafniensis</name>
    <dbReference type="NCBI Taxonomy" id="365590"/>
    <lineage>
        <taxon>Bacteria</taxon>
        <taxon>Pseudomonadati</taxon>
        <taxon>Pseudomonadota</taxon>
        <taxon>Gammaproteobacteria</taxon>
        <taxon>Alteromonadales</taxon>
        <taxon>Shewanellaceae</taxon>
        <taxon>Shewanella</taxon>
    </lineage>
</organism>
<comment type="caution">
    <text evidence="2">The sequence shown here is derived from an EMBL/GenBank/DDBJ whole genome shotgun (WGS) entry which is preliminary data.</text>
</comment>
<protein>
    <submittedName>
        <fullName evidence="2">Uncharacterized protein</fullName>
    </submittedName>
</protein>
<feature type="region of interest" description="Disordered" evidence="1">
    <location>
        <begin position="1"/>
        <end position="23"/>
    </location>
</feature>
<evidence type="ECO:0000313" key="3">
    <source>
        <dbReference type="Proteomes" id="UP000445204"/>
    </source>
</evidence>
<name>A0ABM8N7U2_9GAMM</name>
<sequence length="90" mass="10156">MSEEKVEYVSKRGGARKGAGRKTKYENTVVTRVPEIYLGAIKALIQHLDDTAHINKFYPNGSESDQIFQRSLDGHAQNISFFTRPILTSE</sequence>
<keyword evidence="3" id="KW-1185">Reference proteome</keyword>
<proteinExistence type="predicted"/>
<evidence type="ECO:0000313" key="2">
    <source>
        <dbReference type="EMBL" id="CAD2272718.1"/>
    </source>
</evidence>
<evidence type="ECO:0000256" key="1">
    <source>
        <dbReference type="SAM" id="MobiDB-lite"/>
    </source>
</evidence>
<dbReference type="Proteomes" id="UP000445204">
    <property type="component" value="Unassembled WGS sequence"/>
</dbReference>
<feature type="compositionally biased region" description="Basic residues" evidence="1">
    <location>
        <begin position="13"/>
        <end position="22"/>
    </location>
</feature>
<gene>
    <name evidence="2" type="ORF">SHEWT2PL_00020</name>
</gene>
<accession>A0ABM8N7U2</accession>
<reference evidence="2" key="1">
    <citation type="submission" date="2020-08" db="EMBL/GenBank/DDBJ databases">
        <authorList>
            <person name="J.M. Martinez"/>
            <person name="S. de Francisco-Polanco"/>
            <person name="T. Leandro"/>
            <person name="R. Amils"/>
        </authorList>
    </citation>
    <scope>NUCLEOTIDE SEQUENCE [LARGE SCALE GENOMIC DNA]</scope>
    <source>
        <strain evidence="2">EEHMALJP1</strain>
    </source>
</reference>